<reference evidence="1 2" key="1">
    <citation type="submission" date="2017-02" db="EMBL/GenBank/DDBJ databases">
        <title>Genome sequence of Microcystis aeruginosa KW.</title>
        <authorList>
            <person name="Oh H.-M."/>
            <person name="Ahn C.-Y."/>
            <person name="Jeong H."/>
            <person name="Srivastava A."/>
            <person name="Lee H.-G."/>
            <person name="Kang S.-R."/>
        </authorList>
    </citation>
    <scope>NUCLEOTIDE SEQUENCE [LARGE SCALE GENOMIC DNA]</scope>
    <source>
        <strain evidence="1 2">KW</strain>
    </source>
</reference>
<evidence type="ECO:0000313" key="1">
    <source>
        <dbReference type="EMBL" id="OPF17694.1"/>
    </source>
</evidence>
<accession>A0A1V4BTM7</accession>
<dbReference type="AlphaFoldDB" id="A0A1V4BTM7"/>
<name>A0A1V4BTM7_MICAE</name>
<comment type="caution">
    <text evidence="1">The sequence shown here is derived from an EMBL/GenBank/DDBJ whole genome shotgun (WGS) entry which is preliminary data.</text>
</comment>
<evidence type="ECO:0000313" key="2">
    <source>
        <dbReference type="Proteomes" id="UP000189835"/>
    </source>
</evidence>
<evidence type="ECO:0008006" key="3">
    <source>
        <dbReference type="Google" id="ProtNLM"/>
    </source>
</evidence>
<organism evidence="1 2">
    <name type="scientific">Microcystis aeruginosa KW</name>
    <dbReference type="NCBI Taxonomy" id="1960155"/>
    <lineage>
        <taxon>Bacteria</taxon>
        <taxon>Bacillati</taxon>
        <taxon>Cyanobacteriota</taxon>
        <taxon>Cyanophyceae</taxon>
        <taxon>Oscillatoriophycideae</taxon>
        <taxon>Chroococcales</taxon>
        <taxon>Microcystaceae</taxon>
        <taxon>Microcystis</taxon>
    </lineage>
</organism>
<dbReference type="RefSeq" id="WP_002798046.1">
    <property type="nucleotide sequence ID" value="NZ_MVGR01000004.1"/>
</dbReference>
<dbReference type="Proteomes" id="UP000189835">
    <property type="component" value="Unassembled WGS sequence"/>
</dbReference>
<dbReference type="EMBL" id="MVGR01000004">
    <property type="protein sequence ID" value="OPF17694.1"/>
    <property type="molecule type" value="Genomic_DNA"/>
</dbReference>
<gene>
    <name evidence="1" type="ORF">B1L04_17455</name>
</gene>
<proteinExistence type="predicted"/>
<protein>
    <recommendedName>
        <fullName evidence="3">Hemerythrin HHE cation-binding protein</fullName>
    </recommendedName>
</protein>
<sequence>MNKNRLNEIESHLELLYEQRREKEEAIIVAARGDKTILKQQLRLEILKPIRDYEQEYWQIIAGQSNLVQISEADAEVVIAEFVEGVGQLREENAEVIEYLQKILAKVEEPGPTAAAKLKAVVSSIPPFVGISYEAELDTENFLSRHFPTLMQAVQRLKK</sequence>